<reference evidence="1" key="1">
    <citation type="submission" date="2021-05" db="EMBL/GenBank/DDBJ databases">
        <authorList>
            <person name="Khan N."/>
        </authorList>
    </citation>
    <scope>NUCLEOTIDE SEQUENCE</scope>
</reference>
<organism evidence="1 2">
    <name type="scientific">Fusarium equiseti</name>
    <name type="common">Fusarium scirpi</name>
    <dbReference type="NCBI Taxonomy" id="61235"/>
    <lineage>
        <taxon>Eukaryota</taxon>
        <taxon>Fungi</taxon>
        <taxon>Dikarya</taxon>
        <taxon>Ascomycota</taxon>
        <taxon>Pezizomycotina</taxon>
        <taxon>Sordariomycetes</taxon>
        <taxon>Hypocreomycetidae</taxon>
        <taxon>Hypocreales</taxon>
        <taxon>Nectriaceae</taxon>
        <taxon>Fusarium</taxon>
        <taxon>Fusarium incarnatum-equiseti species complex</taxon>
    </lineage>
</organism>
<sequence length="197" mass="23264">MSLFQNMNDLESLEDWRYWREDIERKCEIAGWRSLFGRHKTEPYNTDSSLENPNLDDDEYLTKRSWRRQQNKACDCIRSCLGLPALRLVKGKETVSEIMDALEKKYSYLYLRPSDKTMVLMKLMDDFNSLSLADCNNDVSKFTHRLFEIDDDMKLLDESCTLPEPFWINKLLDSLGPDFEIFCYFVSFKMQLLSGEG</sequence>
<name>A0A8J2IWP5_FUSEQ</name>
<dbReference type="EMBL" id="CAJSTJ010000162">
    <property type="protein sequence ID" value="CAG7563791.1"/>
    <property type="molecule type" value="Genomic_DNA"/>
</dbReference>
<dbReference type="Pfam" id="PF14223">
    <property type="entry name" value="Retrotran_gag_2"/>
    <property type="match status" value="1"/>
</dbReference>
<accession>A0A8J2IWP5</accession>
<proteinExistence type="predicted"/>
<evidence type="ECO:0000313" key="2">
    <source>
        <dbReference type="Proteomes" id="UP000693738"/>
    </source>
</evidence>
<gene>
    <name evidence="1" type="ORF">FEQUK3_LOCUS9513</name>
</gene>
<evidence type="ECO:0000313" key="1">
    <source>
        <dbReference type="EMBL" id="CAG7563791.1"/>
    </source>
</evidence>
<dbReference type="Proteomes" id="UP000693738">
    <property type="component" value="Unassembled WGS sequence"/>
</dbReference>
<protein>
    <submittedName>
        <fullName evidence="1">Uncharacterized protein</fullName>
    </submittedName>
</protein>
<comment type="caution">
    <text evidence="1">The sequence shown here is derived from an EMBL/GenBank/DDBJ whole genome shotgun (WGS) entry which is preliminary data.</text>
</comment>
<dbReference type="AlphaFoldDB" id="A0A8J2IWP5"/>